<proteinExistence type="inferred from homology"/>
<dbReference type="CDD" id="cd03522">
    <property type="entry name" value="MoeA_like"/>
    <property type="match status" value="1"/>
</dbReference>
<keyword evidence="1" id="KW-0460">Magnesium</keyword>
<dbReference type="PANTHER" id="PTHR10192">
    <property type="entry name" value="MOLYBDOPTERIN BIOSYNTHESIS PROTEIN"/>
    <property type="match status" value="1"/>
</dbReference>
<dbReference type="SUPFAM" id="SSF53218">
    <property type="entry name" value="Molybdenum cofactor biosynthesis proteins"/>
    <property type="match status" value="1"/>
</dbReference>
<keyword evidence="1" id="KW-0808">Transferase</keyword>
<comment type="function">
    <text evidence="1">Catalyzes the insertion of molybdate into adenylated molybdopterin with the concomitant release of AMP.</text>
</comment>
<keyword evidence="1" id="KW-0501">Molybdenum cofactor biosynthesis</keyword>
<protein>
    <recommendedName>
        <fullName evidence="1">Molybdopterin molybdenumtransferase</fullName>
        <ecNumber evidence="1">2.10.1.1</ecNumber>
    </recommendedName>
</protein>
<name>A0A9D1VP74_9FIRM</name>
<dbReference type="GO" id="GO:0046872">
    <property type="term" value="F:metal ion binding"/>
    <property type="evidence" value="ECO:0007669"/>
    <property type="project" value="UniProtKB-UniRule"/>
</dbReference>
<comment type="cofactor">
    <cofactor evidence="1">
        <name>Mg(2+)</name>
        <dbReference type="ChEBI" id="CHEBI:18420"/>
    </cofactor>
</comment>
<comment type="catalytic activity">
    <reaction evidence="1">
        <text>adenylyl-molybdopterin + molybdate = Mo-molybdopterin + AMP + H(+)</text>
        <dbReference type="Rhea" id="RHEA:35047"/>
        <dbReference type="ChEBI" id="CHEBI:15378"/>
        <dbReference type="ChEBI" id="CHEBI:36264"/>
        <dbReference type="ChEBI" id="CHEBI:62727"/>
        <dbReference type="ChEBI" id="CHEBI:71302"/>
        <dbReference type="ChEBI" id="CHEBI:456215"/>
    </reaction>
</comment>
<comment type="pathway">
    <text evidence="1">Cofactor biosynthesis; molybdopterin biosynthesis.</text>
</comment>
<comment type="similarity">
    <text evidence="1">Belongs to the MoeA family.</text>
</comment>
<dbReference type="InterPro" id="IPR001453">
    <property type="entry name" value="MoaB/Mog_dom"/>
</dbReference>
<dbReference type="EMBL" id="DXFG01000279">
    <property type="protein sequence ID" value="HIX38651.1"/>
    <property type="molecule type" value="Genomic_DNA"/>
</dbReference>
<comment type="caution">
    <text evidence="3">The sequence shown here is derived from an EMBL/GenBank/DDBJ whole genome shotgun (WGS) entry which is preliminary data.</text>
</comment>
<dbReference type="AlphaFoldDB" id="A0A9D1VP74"/>
<gene>
    <name evidence="3" type="ORF">H9738_12415</name>
</gene>
<accession>A0A9D1VP74</accession>
<dbReference type="Pfam" id="PF00994">
    <property type="entry name" value="MoCF_biosynth"/>
    <property type="match status" value="1"/>
</dbReference>
<dbReference type="SMART" id="SM00852">
    <property type="entry name" value="MoCF_biosynth"/>
    <property type="match status" value="1"/>
</dbReference>
<dbReference type="EC" id="2.10.1.1" evidence="1"/>
<dbReference type="Gene3D" id="3.40.980.10">
    <property type="entry name" value="MoaB/Mog-like domain"/>
    <property type="match status" value="1"/>
</dbReference>
<dbReference type="InterPro" id="IPR038987">
    <property type="entry name" value="MoeA-like"/>
</dbReference>
<sequence>MKLIRTEDAVGQVLCHDLTQIIPGVVKGPRFRKGHIVAREDIPVLLSMGKDQLYVWEKDDTVYHENEGAEILCQVCQGENMIPSEVKEGKIELTAACDGLFLVDVERLNAINEIDQVMIATRHSNTPVKKGDKLLGTRVIPLVIKKEKMELVKKTAGEKPLCQLLPYRLKKAGIVTTGNEVFYGRIQDKFTPVVKKKLEQYGIQAEEHIIVGDEKEKITEAILELKARGCELIIATGGMSVDPDDQTPGAIKESGAQVVTYGAPVLPGAMFCLAYFPDGTPVMGLPGCVMYAKTTIFDLVLPKTAAGIQVSRKDITRLGNGGLCLGCEECRWPDCGFGTG</sequence>
<evidence type="ECO:0000256" key="1">
    <source>
        <dbReference type="RuleBase" id="RU365090"/>
    </source>
</evidence>
<dbReference type="GO" id="GO:0006777">
    <property type="term" value="P:Mo-molybdopterin cofactor biosynthetic process"/>
    <property type="evidence" value="ECO:0007669"/>
    <property type="project" value="UniProtKB-UniRule"/>
</dbReference>
<keyword evidence="1" id="KW-0479">Metal-binding</keyword>
<feature type="domain" description="MoaB/Mog" evidence="2">
    <location>
        <begin position="173"/>
        <end position="306"/>
    </location>
</feature>
<dbReference type="GO" id="GO:0061599">
    <property type="term" value="F:molybdopterin molybdotransferase activity"/>
    <property type="evidence" value="ECO:0007669"/>
    <property type="project" value="UniProtKB-UniRule"/>
</dbReference>
<dbReference type="Proteomes" id="UP000824230">
    <property type="component" value="Unassembled WGS sequence"/>
</dbReference>
<evidence type="ECO:0000313" key="4">
    <source>
        <dbReference type="Proteomes" id="UP000824230"/>
    </source>
</evidence>
<reference evidence="3" key="2">
    <citation type="submission" date="2021-04" db="EMBL/GenBank/DDBJ databases">
        <authorList>
            <person name="Gilroy R."/>
        </authorList>
    </citation>
    <scope>NUCLEOTIDE SEQUENCE</scope>
    <source>
        <strain evidence="3">ChiHjej12B11-1927</strain>
    </source>
</reference>
<dbReference type="PANTHER" id="PTHR10192:SF28">
    <property type="entry name" value="MOLYBDOPTERIN MOLYBDENUMTRANSFERASE"/>
    <property type="match status" value="1"/>
</dbReference>
<dbReference type="InterPro" id="IPR036425">
    <property type="entry name" value="MoaB/Mog-like_dom_sf"/>
</dbReference>
<evidence type="ECO:0000259" key="2">
    <source>
        <dbReference type="SMART" id="SM00852"/>
    </source>
</evidence>
<dbReference type="GO" id="GO:0005829">
    <property type="term" value="C:cytosol"/>
    <property type="evidence" value="ECO:0007669"/>
    <property type="project" value="TreeGrafter"/>
</dbReference>
<evidence type="ECO:0000313" key="3">
    <source>
        <dbReference type="EMBL" id="HIX38651.1"/>
    </source>
</evidence>
<reference evidence="3" key="1">
    <citation type="journal article" date="2021" name="PeerJ">
        <title>Extensive microbial diversity within the chicken gut microbiome revealed by metagenomics and culture.</title>
        <authorList>
            <person name="Gilroy R."/>
            <person name="Ravi A."/>
            <person name="Getino M."/>
            <person name="Pursley I."/>
            <person name="Horton D.L."/>
            <person name="Alikhan N.F."/>
            <person name="Baker D."/>
            <person name="Gharbi K."/>
            <person name="Hall N."/>
            <person name="Watson M."/>
            <person name="Adriaenssens E.M."/>
            <person name="Foster-Nyarko E."/>
            <person name="Jarju S."/>
            <person name="Secka A."/>
            <person name="Antonio M."/>
            <person name="Oren A."/>
            <person name="Chaudhuri R.R."/>
            <person name="La Ragione R."/>
            <person name="Hildebrand F."/>
            <person name="Pallen M.J."/>
        </authorList>
    </citation>
    <scope>NUCLEOTIDE SEQUENCE</scope>
    <source>
        <strain evidence="3">ChiHjej12B11-1927</strain>
    </source>
</reference>
<keyword evidence="1" id="KW-0500">Molybdenum</keyword>
<organism evidence="3 4">
    <name type="scientific">Candidatus Blautia pullistercoris</name>
    <dbReference type="NCBI Taxonomy" id="2838499"/>
    <lineage>
        <taxon>Bacteria</taxon>
        <taxon>Bacillati</taxon>
        <taxon>Bacillota</taxon>
        <taxon>Clostridia</taxon>
        <taxon>Lachnospirales</taxon>
        <taxon>Lachnospiraceae</taxon>
        <taxon>Blautia</taxon>
    </lineage>
</organism>